<sequence>MTDSGLFSEGFSLDLGDILEIDSDDTPPEQPEHKKPPKNVFPSIDGAETVAEFVQKYKKACLSRRTAFKDLDERWTQAKPTSEIAKRYQEICELEMGAQR</sequence>
<name>A0ABP0KTT1_9DINO</name>
<evidence type="ECO:0000256" key="1">
    <source>
        <dbReference type="SAM" id="MobiDB-lite"/>
    </source>
</evidence>
<comment type="caution">
    <text evidence="2">The sequence shown here is derived from an EMBL/GenBank/DDBJ whole genome shotgun (WGS) entry which is preliminary data.</text>
</comment>
<protein>
    <submittedName>
        <fullName evidence="2">Hydroxymethylglutaryl-CoA synthase</fullName>
    </submittedName>
</protein>
<gene>
    <name evidence="2" type="ORF">SCF082_LOCUS19156</name>
</gene>
<organism evidence="2 3">
    <name type="scientific">Durusdinium trenchii</name>
    <dbReference type="NCBI Taxonomy" id="1381693"/>
    <lineage>
        <taxon>Eukaryota</taxon>
        <taxon>Sar</taxon>
        <taxon>Alveolata</taxon>
        <taxon>Dinophyceae</taxon>
        <taxon>Suessiales</taxon>
        <taxon>Symbiodiniaceae</taxon>
        <taxon>Durusdinium</taxon>
    </lineage>
</organism>
<proteinExistence type="predicted"/>
<dbReference type="EMBL" id="CAXAMM010013014">
    <property type="protein sequence ID" value="CAK9030286.1"/>
    <property type="molecule type" value="Genomic_DNA"/>
</dbReference>
<evidence type="ECO:0000313" key="3">
    <source>
        <dbReference type="Proteomes" id="UP001642464"/>
    </source>
</evidence>
<dbReference type="Proteomes" id="UP001642464">
    <property type="component" value="Unassembled WGS sequence"/>
</dbReference>
<reference evidence="2 3" key="1">
    <citation type="submission" date="2024-02" db="EMBL/GenBank/DDBJ databases">
        <authorList>
            <person name="Chen Y."/>
            <person name="Shah S."/>
            <person name="Dougan E. K."/>
            <person name="Thang M."/>
            <person name="Chan C."/>
        </authorList>
    </citation>
    <scope>NUCLEOTIDE SEQUENCE [LARGE SCALE GENOMIC DNA]</scope>
</reference>
<keyword evidence="3" id="KW-1185">Reference proteome</keyword>
<feature type="region of interest" description="Disordered" evidence="1">
    <location>
        <begin position="19"/>
        <end position="42"/>
    </location>
</feature>
<evidence type="ECO:0000313" key="2">
    <source>
        <dbReference type="EMBL" id="CAK9030286.1"/>
    </source>
</evidence>
<accession>A0ABP0KTT1</accession>